<feature type="transmembrane region" description="Helical" evidence="1">
    <location>
        <begin position="12"/>
        <end position="34"/>
    </location>
</feature>
<proteinExistence type="predicted"/>
<comment type="caution">
    <text evidence="2">The sequence shown here is derived from an EMBL/GenBank/DDBJ whole genome shotgun (WGS) entry which is preliminary data.</text>
</comment>
<feature type="transmembrane region" description="Helical" evidence="1">
    <location>
        <begin position="40"/>
        <end position="57"/>
    </location>
</feature>
<name>X1VSZ8_9ZZZZ</name>
<organism evidence="2">
    <name type="scientific">marine sediment metagenome</name>
    <dbReference type="NCBI Taxonomy" id="412755"/>
    <lineage>
        <taxon>unclassified sequences</taxon>
        <taxon>metagenomes</taxon>
        <taxon>ecological metagenomes</taxon>
    </lineage>
</organism>
<dbReference type="EMBL" id="BARW01025836">
    <property type="protein sequence ID" value="GAJ12975.1"/>
    <property type="molecule type" value="Genomic_DNA"/>
</dbReference>
<accession>X1VSZ8</accession>
<keyword evidence="1" id="KW-0472">Membrane</keyword>
<keyword evidence="1" id="KW-1133">Transmembrane helix</keyword>
<sequence length="102" mass="12458">FGSFQFDWRHSLYQICLLLSSIWTVWFGVTYFQFEVFHEILTYFLILVGYHVYKYGFKGLKAFVQHFLDKTSSNNSERTNINKFTRRRVKLAKRTREKEAQW</sequence>
<gene>
    <name evidence="2" type="ORF">S12H4_42258</name>
</gene>
<evidence type="ECO:0000313" key="2">
    <source>
        <dbReference type="EMBL" id="GAJ12975.1"/>
    </source>
</evidence>
<keyword evidence="1" id="KW-0812">Transmembrane</keyword>
<protein>
    <submittedName>
        <fullName evidence="2">Uncharacterized protein</fullName>
    </submittedName>
</protein>
<reference evidence="2" key="1">
    <citation type="journal article" date="2014" name="Front. Microbiol.">
        <title>High frequency of phylogenetically diverse reductive dehalogenase-homologous genes in deep subseafloor sedimentary metagenomes.</title>
        <authorList>
            <person name="Kawai M."/>
            <person name="Futagami T."/>
            <person name="Toyoda A."/>
            <person name="Takaki Y."/>
            <person name="Nishi S."/>
            <person name="Hori S."/>
            <person name="Arai W."/>
            <person name="Tsubouchi T."/>
            <person name="Morono Y."/>
            <person name="Uchiyama I."/>
            <person name="Ito T."/>
            <person name="Fujiyama A."/>
            <person name="Inagaki F."/>
            <person name="Takami H."/>
        </authorList>
    </citation>
    <scope>NUCLEOTIDE SEQUENCE</scope>
    <source>
        <strain evidence="2">Expedition CK06-06</strain>
    </source>
</reference>
<evidence type="ECO:0000256" key="1">
    <source>
        <dbReference type="SAM" id="Phobius"/>
    </source>
</evidence>
<dbReference type="AlphaFoldDB" id="X1VSZ8"/>
<feature type="non-terminal residue" evidence="2">
    <location>
        <position position="1"/>
    </location>
</feature>